<sequence length="92" mass="10680">MWNFHRYPHFAVGALGVAHQFVQRVYQSHDVPGERVPVVQRIEQIPPDRAVLVRGTHRPAVYPEVRHAQDRRGPGLARIHTDRGEMAHHVRR</sequence>
<feature type="region of interest" description="Disordered" evidence="1">
    <location>
        <begin position="67"/>
        <end position="92"/>
    </location>
</feature>
<evidence type="ECO:0000313" key="3">
    <source>
        <dbReference type="Proteomes" id="UP001597045"/>
    </source>
</evidence>
<dbReference type="Proteomes" id="UP001597045">
    <property type="component" value="Unassembled WGS sequence"/>
</dbReference>
<gene>
    <name evidence="2" type="ORF">ACFQ1S_07710</name>
</gene>
<keyword evidence="3" id="KW-1185">Reference proteome</keyword>
<proteinExistence type="predicted"/>
<organism evidence="2 3">
    <name type="scientific">Kibdelosporangium lantanae</name>
    <dbReference type="NCBI Taxonomy" id="1497396"/>
    <lineage>
        <taxon>Bacteria</taxon>
        <taxon>Bacillati</taxon>
        <taxon>Actinomycetota</taxon>
        <taxon>Actinomycetes</taxon>
        <taxon>Pseudonocardiales</taxon>
        <taxon>Pseudonocardiaceae</taxon>
        <taxon>Kibdelosporangium</taxon>
    </lineage>
</organism>
<reference evidence="3" key="1">
    <citation type="journal article" date="2019" name="Int. J. Syst. Evol. Microbiol.">
        <title>The Global Catalogue of Microorganisms (GCM) 10K type strain sequencing project: providing services to taxonomists for standard genome sequencing and annotation.</title>
        <authorList>
            <consortium name="The Broad Institute Genomics Platform"/>
            <consortium name="The Broad Institute Genome Sequencing Center for Infectious Disease"/>
            <person name="Wu L."/>
            <person name="Ma J."/>
        </authorList>
    </citation>
    <scope>NUCLEOTIDE SEQUENCE [LARGE SCALE GENOMIC DNA]</scope>
    <source>
        <strain evidence="3">JCM 31486</strain>
    </source>
</reference>
<accession>A0ABW3M790</accession>
<evidence type="ECO:0008006" key="4">
    <source>
        <dbReference type="Google" id="ProtNLM"/>
    </source>
</evidence>
<comment type="caution">
    <text evidence="2">The sequence shown here is derived from an EMBL/GenBank/DDBJ whole genome shotgun (WGS) entry which is preliminary data.</text>
</comment>
<dbReference type="EMBL" id="JBHTIS010000313">
    <property type="protein sequence ID" value="MFD1045479.1"/>
    <property type="molecule type" value="Genomic_DNA"/>
</dbReference>
<name>A0ABW3M790_9PSEU</name>
<protein>
    <recommendedName>
        <fullName evidence="4">Secreted protein</fullName>
    </recommendedName>
</protein>
<evidence type="ECO:0000256" key="1">
    <source>
        <dbReference type="SAM" id="MobiDB-lite"/>
    </source>
</evidence>
<evidence type="ECO:0000313" key="2">
    <source>
        <dbReference type="EMBL" id="MFD1045479.1"/>
    </source>
</evidence>